<proteinExistence type="predicted"/>
<reference evidence="1" key="1">
    <citation type="submission" date="2020-05" db="EMBL/GenBank/DDBJ databases">
        <authorList>
            <person name="Chiriac C."/>
            <person name="Salcher M."/>
            <person name="Ghai R."/>
            <person name="Kavagutti S V."/>
        </authorList>
    </citation>
    <scope>NUCLEOTIDE SEQUENCE</scope>
</reference>
<gene>
    <name evidence="1" type="ORF">UFOVP60_21</name>
</gene>
<protein>
    <submittedName>
        <fullName evidence="1">Uncharacterized protein</fullName>
    </submittedName>
</protein>
<evidence type="ECO:0000313" key="1">
    <source>
        <dbReference type="EMBL" id="CAB4241340.1"/>
    </source>
</evidence>
<organism evidence="1">
    <name type="scientific">uncultured Caudovirales phage</name>
    <dbReference type="NCBI Taxonomy" id="2100421"/>
    <lineage>
        <taxon>Viruses</taxon>
        <taxon>Duplodnaviria</taxon>
        <taxon>Heunggongvirae</taxon>
        <taxon>Uroviricota</taxon>
        <taxon>Caudoviricetes</taxon>
        <taxon>Peduoviridae</taxon>
        <taxon>Maltschvirus</taxon>
        <taxon>Maltschvirus maltsch</taxon>
    </lineage>
</organism>
<sequence length="245" mass="27228">MAFKFKRTIPVEQVPVALSAREWEVVRKALRNALLNDPNLMDLNLYTEIGLASTGEFLDNLKDYASFIKDGVNLGEEEVKVGDEVLWNGIWAPVVAVARNGKEISVDTGDGGLYVVTQSGVDDHRPAKQVDLPQPVPKYVPKVGDRVRAKSTRNSVPETVVGKVGVVEWGSDSGLMRVRYTGAIVGRWYLDDFEPAQIVGKEYISSDPRFVGTCTLIRNEGDIIPLIRRKDGIEMYVYDYDLIPA</sequence>
<dbReference type="EMBL" id="LR797821">
    <property type="protein sequence ID" value="CAB4241340.1"/>
    <property type="molecule type" value="Genomic_DNA"/>
</dbReference>
<name>A0A6J5TCP7_9CAUD</name>
<accession>A0A6J5TCP7</accession>